<sequence length="91" mass="11021">MRISRDKVNHISKIIIDNLEKREDFDYKTELNEVRLEITHVMNEYLKIEDQADENARKVCASYSRKLREGTDEWDILYNKHYEEHLSKHGL</sequence>
<proteinExistence type="predicted"/>
<reference evidence="1" key="1">
    <citation type="submission" date="2018-05" db="EMBL/GenBank/DDBJ databases">
        <authorList>
            <person name="Lanie J.A."/>
            <person name="Ng W.-L."/>
            <person name="Kazmierczak K.M."/>
            <person name="Andrzejewski T.M."/>
            <person name="Davidsen T.M."/>
            <person name="Wayne K.J."/>
            <person name="Tettelin H."/>
            <person name="Glass J.I."/>
            <person name="Rusch D."/>
            <person name="Podicherti R."/>
            <person name="Tsui H.-C.T."/>
            <person name="Winkler M.E."/>
        </authorList>
    </citation>
    <scope>NUCLEOTIDE SEQUENCE</scope>
</reference>
<dbReference type="AlphaFoldDB" id="A0A381V9M8"/>
<dbReference type="EMBL" id="UINC01008070">
    <property type="protein sequence ID" value="SVA36367.1"/>
    <property type="molecule type" value="Genomic_DNA"/>
</dbReference>
<dbReference type="InterPro" id="IPR007463">
    <property type="entry name" value="DUF507"/>
</dbReference>
<evidence type="ECO:0000313" key="1">
    <source>
        <dbReference type="EMBL" id="SVA36367.1"/>
    </source>
</evidence>
<evidence type="ECO:0008006" key="2">
    <source>
        <dbReference type="Google" id="ProtNLM"/>
    </source>
</evidence>
<name>A0A381V9M8_9ZZZZ</name>
<gene>
    <name evidence="1" type="ORF">METZ01_LOCUS89221</name>
</gene>
<dbReference type="Pfam" id="PF04368">
    <property type="entry name" value="DUF507"/>
    <property type="match status" value="1"/>
</dbReference>
<accession>A0A381V9M8</accession>
<organism evidence="1">
    <name type="scientific">marine metagenome</name>
    <dbReference type="NCBI Taxonomy" id="408172"/>
    <lineage>
        <taxon>unclassified sequences</taxon>
        <taxon>metagenomes</taxon>
        <taxon>ecological metagenomes</taxon>
    </lineage>
</organism>
<protein>
    <recommendedName>
        <fullName evidence="2">DUF507 domain-containing protein</fullName>
    </recommendedName>
</protein>